<keyword evidence="3 5" id="KW-0808">Transferase</keyword>
<keyword evidence="8" id="KW-1185">Reference proteome</keyword>
<protein>
    <recommendedName>
        <fullName evidence="5">Protein-lysine N-methyltransferase EFM4</fullName>
        <ecNumber evidence="5">2.1.1.-</ecNumber>
    </recommendedName>
    <alternativeName>
        <fullName evidence="5">Elongation factor methyltransferase 4</fullName>
    </alternativeName>
</protein>
<evidence type="ECO:0000256" key="5">
    <source>
        <dbReference type="HAMAP-Rule" id="MF_03188"/>
    </source>
</evidence>
<dbReference type="PANTHER" id="PTHR12843">
    <property type="entry name" value="PROTEIN-LYSINE N-METHYLTRANSFERASE METTL10"/>
    <property type="match status" value="1"/>
</dbReference>
<dbReference type="GO" id="GO:0008168">
    <property type="term" value="F:methyltransferase activity"/>
    <property type="evidence" value="ECO:0007669"/>
    <property type="project" value="UniProtKB-KW"/>
</dbReference>
<evidence type="ECO:0000256" key="3">
    <source>
        <dbReference type="ARBA" id="ARBA00022679"/>
    </source>
</evidence>
<gene>
    <name evidence="5" type="primary">EFM4</name>
    <name evidence="7" type="ORF">PVAG01_09581</name>
</gene>
<dbReference type="Gene3D" id="3.40.50.150">
    <property type="entry name" value="Vaccinia Virus protein VP39"/>
    <property type="match status" value="1"/>
</dbReference>
<keyword evidence="4 5" id="KW-0949">S-adenosyl-L-methionine</keyword>
<comment type="subcellular location">
    <subcellularLocation>
        <location evidence="5">Cytoplasm</location>
    </subcellularLocation>
</comment>
<dbReference type="EC" id="2.1.1.-" evidence="5"/>
<sequence length="270" mass="30373">MSNNPSKPAHLEPSALGTKEYWDSLYDTEIANHSVDPTDEGTIWFDDSSAEDKSIQFLEDKLGEEDSLLGPGNWKEDCSFLDLGTGNGHVLFRLREGEDEDEDDREEEENGWKGRLMGVDYSQRSVEFAKRIAEDKGVGSESGLAKVEFVWWDLMSQDPAGVVLNGRQEHGWDVILDKGTFDAISLSEEKDGQGRRICEGYREKVEPLIRQGGLLLITSCNWTEEELKAWFLVEGSQLRFVEAIKYKSFSFGGQKGQSVSSVCFRKGELP</sequence>
<evidence type="ECO:0000313" key="8">
    <source>
        <dbReference type="Proteomes" id="UP001629113"/>
    </source>
</evidence>
<comment type="similarity">
    <text evidence="5">Belongs to the class I-like SAM-binding methyltransferase superfamily. EFM4 family.</text>
</comment>
<evidence type="ECO:0000256" key="2">
    <source>
        <dbReference type="ARBA" id="ARBA00022603"/>
    </source>
</evidence>
<keyword evidence="1 5" id="KW-0963">Cytoplasm</keyword>
<evidence type="ECO:0000259" key="6">
    <source>
        <dbReference type="Pfam" id="PF13847"/>
    </source>
</evidence>
<comment type="caution">
    <text evidence="7">The sequence shown here is derived from an EMBL/GenBank/DDBJ whole genome shotgun (WGS) entry which is preliminary data.</text>
</comment>
<keyword evidence="2 5" id="KW-0489">Methyltransferase</keyword>
<dbReference type="InterPro" id="IPR029063">
    <property type="entry name" value="SAM-dependent_MTases_sf"/>
</dbReference>
<dbReference type="Pfam" id="PF13847">
    <property type="entry name" value="Methyltransf_31"/>
    <property type="match status" value="1"/>
</dbReference>
<dbReference type="HAMAP" id="MF_03188">
    <property type="entry name" value="Methyltr_EFM4"/>
    <property type="match status" value="1"/>
</dbReference>
<name>A0ABR4P7S9_9HELO</name>
<dbReference type="PANTHER" id="PTHR12843:SF5">
    <property type="entry name" value="EEF1A LYSINE METHYLTRANSFERASE 2"/>
    <property type="match status" value="1"/>
</dbReference>
<dbReference type="InterPro" id="IPR025714">
    <property type="entry name" value="Methyltranfer_dom"/>
</dbReference>
<dbReference type="SUPFAM" id="SSF53335">
    <property type="entry name" value="S-adenosyl-L-methionine-dependent methyltransferases"/>
    <property type="match status" value="1"/>
</dbReference>
<dbReference type="GO" id="GO:0032259">
    <property type="term" value="P:methylation"/>
    <property type="evidence" value="ECO:0007669"/>
    <property type="project" value="UniProtKB-KW"/>
</dbReference>
<keyword evidence="5" id="KW-0813">Transport</keyword>
<evidence type="ECO:0000256" key="4">
    <source>
        <dbReference type="ARBA" id="ARBA00022691"/>
    </source>
</evidence>
<dbReference type="EMBL" id="JBFCZG010000008">
    <property type="protein sequence ID" value="KAL3419359.1"/>
    <property type="molecule type" value="Genomic_DNA"/>
</dbReference>
<feature type="domain" description="Methyltransferase" evidence="6">
    <location>
        <begin position="75"/>
        <end position="228"/>
    </location>
</feature>
<evidence type="ECO:0000313" key="7">
    <source>
        <dbReference type="EMBL" id="KAL3419359.1"/>
    </source>
</evidence>
<proteinExistence type="inferred from homology"/>
<evidence type="ECO:0000256" key="1">
    <source>
        <dbReference type="ARBA" id="ARBA00022490"/>
    </source>
</evidence>
<accession>A0ABR4P7S9</accession>
<dbReference type="InterPro" id="IPR026635">
    <property type="entry name" value="Efm4/METTL10"/>
</dbReference>
<organism evidence="7 8">
    <name type="scientific">Phlyctema vagabunda</name>
    <dbReference type="NCBI Taxonomy" id="108571"/>
    <lineage>
        <taxon>Eukaryota</taxon>
        <taxon>Fungi</taxon>
        <taxon>Dikarya</taxon>
        <taxon>Ascomycota</taxon>
        <taxon>Pezizomycotina</taxon>
        <taxon>Leotiomycetes</taxon>
        <taxon>Helotiales</taxon>
        <taxon>Dermateaceae</taxon>
        <taxon>Phlyctema</taxon>
    </lineage>
</organism>
<comment type="function">
    <text evidence="5">S-adenosyl-L-methionine-dependent protein-lysine N-methyltransferase that mono- and dimethylates elongation factor 1-alpha at 'Lys-316'. May play a role in intracellular transport.</text>
</comment>
<dbReference type="Proteomes" id="UP001629113">
    <property type="component" value="Unassembled WGS sequence"/>
</dbReference>
<reference evidence="7 8" key="1">
    <citation type="submission" date="2024-06" db="EMBL/GenBank/DDBJ databases">
        <title>Complete genome of Phlyctema vagabunda strain 19-DSS-EL-015.</title>
        <authorList>
            <person name="Fiorenzani C."/>
        </authorList>
    </citation>
    <scope>NUCLEOTIDE SEQUENCE [LARGE SCALE GENOMIC DNA]</scope>
    <source>
        <strain evidence="7 8">19-DSS-EL-015</strain>
    </source>
</reference>